<dbReference type="PANTHER" id="PTHR43722:SF1">
    <property type="entry name" value="PROLINE IMINOPEPTIDASE"/>
    <property type="match status" value="1"/>
</dbReference>
<evidence type="ECO:0000256" key="11">
    <source>
        <dbReference type="PIRNR" id="PIRNR006431"/>
    </source>
</evidence>
<comment type="caution">
    <text evidence="15">The sequence shown here is derived from an EMBL/GenBank/DDBJ whole genome shotgun (WGS) entry which is preliminary data.</text>
</comment>
<sequence>MDSAPNFGLYPPIQPHTTAMLDVGNGHSVYYEVSGNPLGIPVVFVHGGPGAGSVATQRQYFNPEKYCIVLFDQRGAGRSIPYASISHNTTDHLVEDMEMLRGHLNIDQWLVAGGSWGATLALAYGTRHPKSCLGFILRGIFLGTQNEVDWFLGGMGTFFPEHFAAFSDQVGGRTGTDLFETYCERLFSPEPNIHLPAARAWARYESLCSTLLPQARSGGVFQSSPAFNHYALTLARIEAHYFKHNMFLREGELLARVNAIAHLPAIIVQGRYDVVCPIKTAHALHLAWPNSELAVVPDAGHSGMEPGIARALVQAADTMAVNLA</sequence>
<dbReference type="PANTHER" id="PTHR43722">
    <property type="entry name" value="PROLINE IMINOPEPTIDASE"/>
    <property type="match status" value="1"/>
</dbReference>
<evidence type="ECO:0000256" key="1">
    <source>
        <dbReference type="ARBA" id="ARBA00001585"/>
    </source>
</evidence>
<feature type="active site" description="Proton donor" evidence="12">
    <location>
        <position position="301"/>
    </location>
</feature>
<dbReference type="InterPro" id="IPR002410">
    <property type="entry name" value="Peptidase_S33"/>
</dbReference>
<dbReference type="GO" id="GO:0004177">
    <property type="term" value="F:aminopeptidase activity"/>
    <property type="evidence" value="ECO:0007669"/>
    <property type="project" value="UniProtKB-UniRule"/>
</dbReference>
<feature type="active site" evidence="12">
    <location>
        <position position="273"/>
    </location>
</feature>
<evidence type="ECO:0000256" key="9">
    <source>
        <dbReference type="ARBA" id="ARBA00022801"/>
    </source>
</evidence>
<comment type="subcellular location">
    <subcellularLocation>
        <location evidence="2 11">Cytoplasm</location>
    </subcellularLocation>
</comment>
<accession>A0A1E5QCG1</accession>
<evidence type="ECO:0000259" key="14">
    <source>
        <dbReference type="Pfam" id="PF00561"/>
    </source>
</evidence>
<feature type="domain" description="AB hydrolase-1" evidence="14">
    <location>
        <begin position="41"/>
        <end position="304"/>
    </location>
</feature>
<dbReference type="SUPFAM" id="SSF53474">
    <property type="entry name" value="alpha/beta-Hydrolases"/>
    <property type="match status" value="1"/>
</dbReference>
<organism evidence="15 16">
    <name type="scientific">Magnetovibrio blakemorei</name>
    <dbReference type="NCBI Taxonomy" id="28181"/>
    <lineage>
        <taxon>Bacteria</taxon>
        <taxon>Pseudomonadati</taxon>
        <taxon>Pseudomonadota</taxon>
        <taxon>Alphaproteobacteria</taxon>
        <taxon>Rhodospirillales</taxon>
        <taxon>Magnetovibrionaceae</taxon>
        <taxon>Magnetovibrio</taxon>
    </lineage>
</organism>
<dbReference type="Proteomes" id="UP000095347">
    <property type="component" value="Unassembled WGS sequence"/>
</dbReference>
<evidence type="ECO:0000256" key="13">
    <source>
        <dbReference type="RuleBase" id="RU003421"/>
    </source>
</evidence>
<dbReference type="STRING" id="28181.BEN30_02380"/>
<comment type="catalytic activity">
    <reaction evidence="1 11 13">
        <text>Release of N-terminal proline from a peptide.</text>
        <dbReference type="EC" id="3.4.11.5"/>
    </reaction>
</comment>
<dbReference type="EC" id="3.4.11.5" evidence="4 11"/>
<evidence type="ECO:0000256" key="3">
    <source>
        <dbReference type="ARBA" id="ARBA00010088"/>
    </source>
</evidence>
<dbReference type="InterPro" id="IPR029058">
    <property type="entry name" value="AB_hydrolase_fold"/>
</dbReference>
<evidence type="ECO:0000256" key="8">
    <source>
        <dbReference type="ARBA" id="ARBA00022670"/>
    </source>
</evidence>
<keyword evidence="7 11" id="KW-0963">Cytoplasm</keyword>
<keyword evidence="6 11" id="KW-0031">Aminopeptidase</keyword>
<evidence type="ECO:0000313" key="16">
    <source>
        <dbReference type="Proteomes" id="UP000095347"/>
    </source>
</evidence>
<evidence type="ECO:0000256" key="7">
    <source>
        <dbReference type="ARBA" id="ARBA00022490"/>
    </source>
</evidence>
<dbReference type="Gene3D" id="3.40.50.1820">
    <property type="entry name" value="alpha/beta hydrolase"/>
    <property type="match status" value="1"/>
</dbReference>
<evidence type="ECO:0000256" key="6">
    <source>
        <dbReference type="ARBA" id="ARBA00022438"/>
    </source>
</evidence>
<evidence type="ECO:0000256" key="2">
    <source>
        <dbReference type="ARBA" id="ARBA00004496"/>
    </source>
</evidence>
<keyword evidence="8 11" id="KW-0645">Protease</keyword>
<dbReference type="PRINTS" id="PR00793">
    <property type="entry name" value="PROAMNOPTASE"/>
</dbReference>
<evidence type="ECO:0000313" key="15">
    <source>
        <dbReference type="EMBL" id="OEJ69699.1"/>
    </source>
</evidence>
<dbReference type="PIRSF" id="PIRSF006431">
    <property type="entry name" value="Pept_S33"/>
    <property type="match status" value="1"/>
</dbReference>
<proteinExistence type="inferred from homology"/>
<gene>
    <name evidence="15" type="ORF">BEN30_02380</name>
</gene>
<dbReference type="InterPro" id="IPR005944">
    <property type="entry name" value="Pro_iminopeptidase"/>
</dbReference>
<evidence type="ECO:0000256" key="12">
    <source>
        <dbReference type="PIRSR" id="PIRSR006431-1"/>
    </source>
</evidence>
<dbReference type="InterPro" id="IPR000073">
    <property type="entry name" value="AB_hydrolase_1"/>
</dbReference>
<dbReference type="NCBIfam" id="TIGR01249">
    <property type="entry name" value="pro_imino_pep_1"/>
    <property type="match status" value="1"/>
</dbReference>
<evidence type="ECO:0000256" key="4">
    <source>
        <dbReference type="ARBA" id="ARBA00012568"/>
    </source>
</evidence>
<evidence type="ECO:0000256" key="5">
    <source>
        <dbReference type="ARBA" id="ARBA00021843"/>
    </source>
</evidence>
<dbReference type="Pfam" id="PF00561">
    <property type="entry name" value="Abhydrolase_1"/>
    <property type="match status" value="1"/>
</dbReference>
<protein>
    <recommendedName>
        <fullName evidence="5 11">Proline iminopeptidase</fullName>
        <shortName evidence="11">PIP</shortName>
        <ecNumber evidence="4 11">3.4.11.5</ecNumber>
    </recommendedName>
    <alternativeName>
        <fullName evidence="10 11">Prolyl aminopeptidase</fullName>
    </alternativeName>
</protein>
<comment type="similarity">
    <text evidence="3 11 13">Belongs to the peptidase S33 family.</text>
</comment>
<reference evidence="16" key="1">
    <citation type="submission" date="2016-07" db="EMBL/GenBank/DDBJ databases">
        <authorList>
            <person name="Florea S."/>
            <person name="Webb J.S."/>
            <person name="Jaromczyk J."/>
            <person name="Schardl C.L."/>
        </authorList>
    </citation>
    <scope>NUCLEOTIDE SEQUENCE [LARGE SCALE GENOMIC DNA]</scope>
    <source>
        <strain evidence="16">MV-1</strain>
    </source>
</reference>
<evidence type="ECO:0000256" key="10">
    <source>
        <dbReference type="ARBA" id="ARBA00029605"/>
    </source>
</evidence>
<dbReference type="GO" id="GO:0005737">
    <property type="term" value="C:cytoplasm"/>
    <property type="evidence" value="ECO:0007669"/>
    <property type="project" value="UniProtKB-SubCell"/>
</dbReference>
<keyword evidence="16" id="KW-1185">Reference proteome</keyword>
<feature type="active site" description="Nucleophile" evidence="12">
    <location>
        <position position="115"/>
    </location>
</feature>
<dbReference type="OrthoDB" id="9796770at2"/>
<name>A0A1E5QCG1_9PROT</name>
<keyword evidence="9 11" id="KW-0378">Hydrolase</keyword>
<dbReference type="EMBL" id="MCGG01000002">
    <property type="protein sequence ID" value="OEJ69699.1"/>
    <property type="molecule type" value="Genomic_DNA"/>
</dbReference>
<dbReference type="AlphaFoldDB" id="A0A1E5QCG1"/>
<dbReference type="GO" id="GO:0006508">
    <property type="term" value="P:proteolysis"/>
    <property type="evidence" value="ECO:0007669"/>
    <property type="project" value="UniProtKB-KW"/>
</dbReference>
<dbReference type="RefSeq" id="WP_069956415.1">
    <property type="nucleotide sequence ID" value="NZ_MCGG01000002.1"/>
</dbReference>